<organism evidence="2 3">
    <name type="scientific">Leptonema illini</name>
    <dbReference type="NCBI Taxonomy" id="183"/>
    <lineage>
        <taxon>Bacteria</taxon>
        <taxon>Pseudomonadati</taxon>
        <taxon>Spirochaetota</taxon>
        <taxon>Spirochaetia</taxon>
        <taxon>Leptospirales</taxon>
        <taxon>Leptospiraceae</taxon>
        <taxon>Leptonema</taxon>
    </lineage>
</organism>
<proteinExistence type="predicted"/>
<reference evidence="2 3" key="1">
    <citation type="submission" date="2019-10" db="EMBL/GenBank/DDBJ databases">
        <title>Extracellular Electron Transfer in a Candidatus Methanoperedens spp. Enrichment Culture.</title>
        <authorList>
            <person name="Berger S."/>
            <person name="Rangel Shaw D."/>
            <person name="Berben T."/>
            <person name="In 'T Zandt M."/>
            <person name="Frank J."/>
            <person name="Reimann J."/>
            <person name="Jetten M.S.M."/>
            <person name="Welte C.U."/>
        </authorList>
    </citation>
    <scope>NUCLEOTIDE SEQUENCE [LARGE SCALE GENOMIC DNA]</scope>
    <source>
        <strain evidence="2">SB12</strain>
    </source>
</reference>
<dbReference type="EMBL" id="WBUI01000001">
    <property type="protein sequence ID" value="KAB2935213.1"/>
    <property type="molecule type" value="Genomic_DNA"/>
</dbReference>
<dbReference type="NCBIfam" id="NF047672">
    <property type="entry name" value="LIC11274_fam"/>
    <property type="match status" value="1"/>
</dbReference>
<name>A0A833H5E9_9LEPT</name>
<dbReference type="AlphaFoldDB" id="A0A833H5E9"/>
<gene>
    <name evidence="2" type="ORF">F9K24_00360</name>
</gene>
<feature type="compositionally biased region" description="Polar residues" evidence="1">
    <location>
        <begin position="365"/>
        <end position="378"/>
    </location>
</feature>
<protein>
    <submittedName>
        <fullName evidence="2">Uncharacterized protein</fullName>
    </submittedName>
</protein>
<accession>A0A833H5E9</accession>
<evidence type="ECO:0000256" key="1">
    <source>
        <dbReference type="SAM" id="MobiDB-lite"/>
    </source>
</evidence>
<comment type="caution">
    <text evidence="2">The sequence shown here is derived from an EMBL/GenBank/DDBJ whole genome shotgun (WGS) entry which is preliminary data.</text>
</comment>
<feature type="region of interest" description="Disordered" evidence="1">
    <location>
        <begin position="359"/>
        <end position="378"/>
    </location>
</feature>
<dbReference type="Proteomes" id="UP000460298">
    <property type="component" value="Unassembled WGS sequence"/>
</dbReference>
<evidence type="ECO:0000313" key="2">
    <source>
        <dbReference type="EMBL" id="KAB2935213.1"/>
    </source>
</evidence>
<sequence length="378" mass="44501">MKRVLLKRVLLPRARSYIITAAIFGAILGTTALEAQSVAEKATRQRDSLIISLRKLRPMVYNFPCDPMPECMPQNAEQRRTNPGKNVEMYRKAKRLYQEGLVYYFEKNFVNSYSRFLEAQQTMDKLLEAISQIYIDRAELMMRQSVEKLNPNDPNDMAVVDISMDFGQNSKLRRDFHKNRNIQYDVRRYDPRNYHWAVNKYQIEKNMEKGYEHLGLARQAREKALRLDAHLDADQRTTIDMVNRRIEIYRQVIELCRKAKINAEFIFALKYPYANYPLSNQFGKTEKIDDKAGEIPSLHGVKMNWSQNPNIMPKNLHPIFDFRVPQEWHRDTVDAREMRFDDELDTQLRFRFHKGKKPVEILEDNSGQPTSTKPDAGT</sequence>
<evidence type="ECO:0000313" key="3">
    <source>
        <dbReference type="Proteomes" id="UP000460298"/>
    </source>
</evidence>